<dbReference type="SMART" id="SM00483">
    <property type="entry name" value="POLXc"/>
    <property type="match status" value="1"/>
</dbReference>
<dbReference type="VEuPathDB" id="CryptoDB:Cvel_26885"/>
<reference evidence="8" key="1">
    <citation type="submission" date="2014-11" db="EMBL/GenBank/DDBJ databases">
        <authorList>
            <person name="Otto D Thomas"/>
            <person name="Naeem Raeece"/>
        </authorList>
    </citation>
    <scope>NUCLEOTIDE SEQUENCE</scope>
</reference>
<keyword evidence="2" id="KW-0808">Transferase</keyword>
<dbReference type="Gene3D" id="1.10.150.20">
    <property type="entry name" value="5' to 3' exonuclease, C-terminal subdomain"/>
    <property type="match status" value="1"/>
</dbReference>
<name>A0A0G4HEU9_9ALVE</name>
<feature type="region of interest" description="Disordered" evidence="6">
    <location>
        <begin position="378"/>
        <end position="399"/>
    </location>
</feature>
<dbReference type="SUPFAM" id="SSF47802">
    <property type="entry name" value="DNA polymerase beta, N-terminal domain-like"/>
    <property type="match status" value="1"/>
</dbReference>
<dbReference type="GO" id="GO:0003887">
    <property type="term" value="F:DNA-directed DNA polymerase activity"/>
    <property type="evidence" value="ECO:0007669"/>
    <property type="project" value="InterPro"/>
</dbReference>
<dbReference type="InterPro" id="IPR029398">
    <property type="entry name" value="PolB_thumb"/>
</dbReference>
<dbReference type="GO" id="GO:0006303">
    <property type="term" value="P:double-strand break repair via nonhomologous end joining"/>
    <property type="evidence" value="ECO:0007669"/>
    <property type="project" value="TreeGrafter"/>
</dbReference>
<dbReference type="InterPro" id="IPR043519">
    <property type="entry name" value="NT_sf"/>
</dbReference>
<dbReference type="Pfam" id="PF14792">
    <property type="entry name" value="DNA_pol_B_palm"/>
    <property type="match status" value="1"/>
</dbReference>
<dbReference type="PRINTS" id="PR00869">
    <property type="entry name" value="DNAPOLX"/>
</dbReference>
<evidence type="ECO:0000256" key="5">
    <source>
        <dbReference type="PIRSR" id="PIRSR622312-50"/>
    </source>
</evidence>
<dbReference type="InterPro" id="IPR018944">
    <property type="entry name" value="DNA_pol_lambd_fingers_domain"/>
</dbReference>
<evidence type="ECO:0000259" key="7">
    <source>
        <dbReference type="SMART" id="SM00483"/>
    </source>
</evidence>
<protein>
    <recommendedName>
        <fullName evidence="7">DNA-directed DNA polymerase X domain-containing protein</fullName>
    </recommendedName>
</protein>
<keyword evidence="1" id="KW-0237">DNA synthesis</keyword>
<dbReference type="PhylomeDB" id="A0A0G4HEU9"/>
<dbReference type="AlphaFoldDB" id="A0A0G4HEU9"/>
<dbReference type="Pfam" id="PF10391">
    <property type="entry name" value="DNA_pol_lambd_f"/>
    <property type="match status" value="1"/>
</dbReference>
<dbReference type="Pfam" id="PF14791">
    <property type="entry name" value="DNA_pol_B_thumb"/>
    <property type="match status" value="1"/>
</dbReference>
<dbReference type="PANTHER" id="PTHR11276">
    <property type="entry name" value="DNA POLYMERASE TYPE-X FAMILY MEMBER"/>
    <property type="match status" value="1"/>
</dbReference>
<feature type="compositionally biased region" description="Basic and acidic residues" evidence="6">
    <location>
        <begin position="711"/>
        <end position="741"/>
    </location>
</feature>
<proteinExistence type="predicted"/>
<feature type="compositionally biased region" description="Low complexity" evidence="6">
    <location>
        <begin position="210"/>
        <end position="235"/>
    </location>
</feature>
<dbReference type="InterPro" id="IPR028207">
    <property type="entry name" value="DNA_pol_B_palm_palm"/>
</dbReference>
<evidence type="ECO:0000313" key="8">
    <source>
        <dbReference type="EMBL" id="CEM42602.1"/>
    </source>
</evidence>
<dbReference type="GO" id="GO:0005634">
    <property type="term" value="C:nucleus"/>
    <property type="evidence" value="ECO:0007669"/>
    <property type="project" value="TreeGrafter"/>
</dbReference>
<evidence type="ECO:0000256" key="4">
    <source>
        <dbReference type="ARBA" id="ARBA00022705"/>
    </source>
</evidence>
<dbReference type="SUPFAM" id="SSF81301">
    <property type="entry name" value="Nucleotidyltransferase"/>
    <property type="match status" value="1"/>
</dbReference>
<dbReference type="Gene3D" id="1.10.150.110">
    <property type="entry name" value="DNA polymerase beta, N-terminal domain-like"/>
    <property type="match status" value="1"/>
</dbReference>
<dbReference type="InterPro" id="IPR022312">
    <property type="entry name" value="DNA_pol_X"/>
</dbReference>
<feature type="region of interest" description="Disordered" evidence="6">
    <location>
        <begin position="700"/>
        <end position="741"/>
    </location>
</feature>
<dbReference type="Gene3D" id="3.30.460.10">
    <property type="entry name" value="Beta Polymerase, domain 2"/>
    <property type="match status" value="1"/>
</dbReference>
<dbReference type="InterPro" id="IPR027421">
    <property type="entry name" value="DNA_pol_lamdba_lyase_dom_sf"/>
</dbReference>
<feature type="region of interest" description="Disordered" evidence="6">
    <location>
        <begin position="501"/>
        <end position="559"/>
    </location>
</feature>
<keyword evidence="4" id="KW-0235">DNA replication</keyword>
<dbReference type="SUPFAM" id="SSF81585">
    <property type="entry name" value="PsbU/PolX domain-like"/>
    <property type="match status" value="1"/>
</dbReference>
<dbReference type="EMBL" id="CDMZ01002491">
    <property type="protein sequence ID" value="CEM42602.1"/>
    <property type="molecule type" value="Genomic_DNA"/>
</dbReference>
<dbReference type="InterPro" id="IPR002054">
    <property type="entry name" value="DNA-dir_DNA_pol_X"/>
</dbReference>
<dbReference type="InterPro" id="IPR002008">
    <property type="entry name" value="DNA_pol_X_beta-like"/>
</dbReference>
<feature type="domain" description="DNA-directed DNA polymerase X" evidence="7">
    <location>
        <begin position="255"/>
        <end position="684"/>
    </location>
</feature>
<dbReference type="CDD" id="cd00141">
    <property type="entry name" value="NT_POLXc"/>
    <property type="match status" value="1"/>
</dbReference>
<accession>A0A0G4HEU9</accession>
<feature type="active site" description="Nucleophile; Schiff-base intermediate with DNA; for 5'-dRP lyase activity" evidence="5">
    <location>
        <position position="322"/>
    </location>
</feature>
<dbReference type="Gene3D" id="3.30.210.10">
    <property type="entry name" value="DNA polymerase, thumb domain"/>
    <property type="match status" value="1"/>
</dbReference>
<sequence length="741" mass="80871">MALRDKVILLVPLGDLPQARCDIFRTQLEKIGASCSTPQTVSQRLKAATVDTEERQGRGDSSGPVEIIIVVSGEVAETKLLSFLRQKRLVPPVERETEEPGLFLLKRGCVCVTTEWLSDALVSARAVPPSLPPFRTSLHPLSLRHFLRSPLTQKRRSTSQTHAEVSGPGSGSTKRKRQGTAEPPDEGGQGKRTTSSVKKEEKESEEDDSVVAVRVAASAPSHPSSSSSSTALRPSADPPADRHSVAVPSPSPSVSPNDALSEEFKRLRDAYKAQKGEYWRGRAYERVVQVLSSLPFQIETEEDLDRPECAHVFGPKTKSREKAVEFLNSGKIRRVQEVSGDPRSEALRLFTQIHGVGPAEAERLYNSGFRSIEDLRANRPSAAGPSSVGVGGSSGGHRGGHVLTSVQRKGLEYLEDFLIKIPRKHAEIVENLLRRVATDVFGRGEMEVVLGGSYRRGKQQVGDIDVILLKRGTDLQYNPLPDLRRFLQALKATGLIVDTLSDPFHEGGQQEGRPPGSAGTSPPTPTYRQKNLDSFLQGGGGKGGHRRRGEDPALPPTAFHSPTFLGVCVLPKDGEGGDEGFPIDSGRKGRIDIKIYPDSLRGFALLHFTGDGNFNRLMRLYVRKGGLSLSDHGLTALERVRVGDPMGALTEGIVVDGGARIECDTEEQIFRALHLPFRPPEHRAVDHAWLRDCDPSTAAQRFSVNPPSAAERAHTSVKPEKREVKAEGGRGITREYEDDNK</sequence>
<evidence type="ECO:0000256" key="6">
    <source>
        <dbReference type="SAM" id="MobiDB-lite"/>
    </source>
</evidence>
<keyword evidence="3" id="KW-0548">Nucleotidyltransferase</keyword>
<dbReference type="GO" id="GO:0003677">
    <property type="term" value="F:DNA binding"/>
    <property type="evidence" value="ECO:0007669"/>
    <property type="project" value="InterPro"/>
</dbReference>
<gene>
    <name evidence="8" type="ORF">Cvel_26885</name>
</gene>
<organism evidence="8">
    <name type="scientific">Chromera velia CCMP2878</name>
    <dbReference type="NCBI Taxonomy" id="1169474"/>
    <lineage>
        <taxon>Eukaryota</taxon>
        <taxon>Sar</taxon>
        <taxon>Alveolata</taxon>
        <taxon>Colpodellida</taxon>
        <taxon>Chromeraceae</taxon>
        <taxon>Chromera</taxon>
    </lineage>
</organism>
<feature type="region of interest" description="Disordered" evidence="6">
    <location>
        <begin position="151"/>
        <end position="258"/>
    </location>
</feature>
<feature type="compositionally biased region" description="Low complexity" evidence="6">
    <location>
        <begin position="245"/>
        <end position="256"/>
    </location>
</feature>
<evidence type="ECO:0000256" key="3">
    <source>
        <dbReference type="ARBA" id="ARBA00022695"/>
    </source>
</evidence>
<evidence type="ECO:0000256" key="2">
    <source>
        <dbReference type="ARBA" id="ARBA00022679"/>
    </source>
</evidence>
<dbReference type="PANTHER" id="PTHR11276:SF28">
    <property type="entry name" value="DNA POLYMERASE LAMBDA"/>
    <property type="match status" value="1"/>
</dbReference>
<dbReference type="InterPro" id="IPR037160">
    <property type="entry name" value="DNA_Pol_thumb_sf"/>
</dbReference>
<dbReference type="PRINTS" id="PR00870">
    <property type="entry name" value="DNAPOLXBETA"/>
</dbReference>
<evidence type="ECO:0000256" key="1">
    <source>
        <dbReference type="ARBA" id="ARBA00022634"/>
    </source>
</evidence>